<dbReference type="RefSeq" id="WP_134361443.1">
    <property type="nucleotide sequence ID" value="NZ_FOCN01000014.1"/>
</dbReference>
<dbReference type="AlphaFoldDB" id="A0A1H8JE69"/>
<sequence>MREGSGSASFARTDEGHNYVHRSQREPFWAIFRQFGSLRVVSAAAETLGLVGSPNLPLPLLGLDRAARSALETALNTLGLGA</sequence>
<keyword evidence="2" id="KW-1185">Reference proteome</keyword>
<name>A0A1H8JE69_9MICO</name>
<accession>A0A1H8JE69</accession>
<reference evidence="1 2" key="1">
    <citation type="submission" date="2019-03" db="EMBL/GenBank/DDBJ databases">
        <title>Genomics of glacier-inhabiting Cryobacterium strains.</title>
        <authorList>
            <person name="Liu Q."/>
            <person name="Xin Y.-H."/>
        </authorList>
    </citation>
    <scope>NUCLEOTIDE SEQUENCE [LARGE SCALE GENOMIC DNA]</scope>
    <source>
        <strain evidence="1 2">Hh15</strain>
    </source>
</reference>
<gene>
    <name evidence="1" type="ORF">E3O10_04560</name>
</gene>
<organism evidence="1 2">
    <name type="scientific">Cryobacterium luteum</name>
    <dbReference type="NCBI Taxonomy" id="1424661"/>
    <lineage>
        <taxon>Bacteria</taxon>
        <taxon>Bacillati</taxon>
        <taxon>Actinomycetota</taxon>
        <taxon>Actinomycetes</taxon>
        <taxon>Micrococcales</taxon>
        <taxon>Microbacteriaceae</taxon>
        <taxon>Cryobacterium</taxon>
    </lineage>
</organism>
<comment type="caution">
    <text evidence="1">The sequence shown here is derived from an EMBL/GenBank/DDBJ whole genome shotgun (WGS) entry which is preliminary data.</text>
</comment>
<evidence type="ECO:0000313" key="1">
    <source>
        <dbReference type="EMBL" id="TFB92318.1"/>
    </source>
</evidence>
<dbReference type="Proteomes" id="UP000297654">
    <property type="component" value="Unassembled WGS sequence"/>
</dbReference>
<evidence type="ECO:0000313" key="2">
    <source>
        <dbReference type="Proteomes" id="UP000297654"/>
    </source>
</evidence>
<dbReference type="OrthoDB" id="9778880at2"/>
<dbReference type="STRING" id="1424661.SAMN05216281_11456"/>
<dbReference type="EMBL" id="SOFF01000016">
    <property type="protein sequence ID" value="TFB92318.1"/>
    <property type="molecule type" value="Genomic_DNA"/>
</dbReference>
<proteinExistence type="predicted"/>
<protein>
    <submittedName>
        <fullName evidence="1">Uncharacterized protein</fullName>
    </submittedName>
</protein>